<evidence type="ECO:0000313" key="2">
    <source>
        <dbReference type="Proteomes" id="UP000805704"/>
    </source>
</evidence>
<keyword evidence="2" id="KW-1185">Reference proteome</keyword>
<feature type="non-terminal residue" evidence="1">
    <location>
        <position position="774"/>
    </location>
</feature>
<name>A0ACB7EIS2_NIBAL</name>
<gene>
    <name evidence="1" type="primary">LEKR1</name>
    <name evidence="1" type="ORF">GBF38_012491</name>
</gene>
<evidence type="ECO:0000313" key="1">
    <source>
        <dbReference type="EMBL" id="KAG8002129.1"/>
    </source>
</evidence>
<dbReference type="EMBL" id="CM024794">
    <property type="protein sequence ID" value="KAG8002129.1"/>
    <property type="molecule type" value="Genomic_DNA"/>
</dbReference>
<reference evidence="1" key="1">
    <citation type="submission" date="2020-04" db="EMBL/GenBank/DDBJ databases">
        <title>A chromosome-scale assembly and high-density genetic map of the yellow drum (Nibea albiflora) genome.</title>
        <authorList>
            <person name="Xu D."/>
            <person name="Zhang W."/>
            <person name="Chen R."/>
            <person name="Tan P."/>
            <person name="Wang L."/>
            <person name="Song H."/>
            <person name="Tian L."/>
            <person name="Zhu Q."/>
            <person name="Wang B."/>
        </authorList>
    </citation>
    <scope>NUCLEOTIDE SEQUENCE</scope>
    <source>
        <strain evidence="1">ZJHYS-2018</strain>
    </source>
</reference>
<dbReference type="Proteomes" id="UP000805704">
    <property type="component" value="Chromosome 6"/>
</dbReference>
<accession>A0ACB7EIS2</accession>
<proteinExistence type="predicted"/>
<sequence length="774" mass="90609">MDSEWESLLADVEKKLVTLSLTDLSALSEDLRLQPSEEVKSSCRLLRRLILCHLESEEVTGLEDSGLSVLLATCDFIDTLRKQYDDANESARQEEMNVQPETGVKDPLLAKDGDQDRCMEAEQQGETEMKMVLHCPPIHPLPEEIKKMERSETVCRYCGVSYLIFHEFHQLNTRVAQLEAELQELGETAQREKARREALELGRLEWERALRMEVQRQAEEEERSTREELEERNKDTERALREEFEDKNERKRREMKEEYQKTGEEKERRLRRELGDLEAERLTKQREELERSAEEREKVLSDALQEANKNLDGLRKYFQQLEQRLAVAAFAKEEAEQFLGREKQQGEILRGVCAQQQRTLRETLSTLRSSGKELKDVRGFLSQLMGAWQTFRSQILQHCTQVFSGDTEIILSSEDEHMDHPTQIQAREQKRRREEELREHRAELLRLKGELEEKRERLLSCQQRCDTAQEQLSSWRQREEQMKRKCCAAEEEVTLLREAVEKVQQETREMRREREILIESHGRALTKMEEDCRQQMASKLAAALEEQRTQNALHLREQMEELRKGAELELSIDREKNQLLLLQYKQESAQLQQKLQEREQELRGLQDELQEERRSRVEERRMREEQIHQELQRSREQEALQLSQAKAELQQMTEENAELQGEVMLLQETVRRECEEREELTAALSRAQEELLGLRSLGSHQGSTRSPRNPTERHIPSGNKHFHLHSQPRVPLTRSSNSPNTLRPSPASADKDDGWGTDGGGAGRSLESWNRGGV</sequence>
<protein>
    <submittedName>
        <fullName evidence="1">Leucine-glutamate-and lysine-rich protein 1</fullName>
    </submittedName>
</protein>
<comment type="caution">
    <text evidence="1">The sequence shown here is derived from an EMBL/GenBank/DDBJ whole genome shotgun (WGS) entry which is preliminary data.</text>
</comment>
<organism evidence="1 2">
    <name type="scientific">Nibea albiflora</name>
    <name type="common">Yellow drum</name>
    <name type="synonym">Corvina albiflora</name>
    <dbReference type="NCBI Taxonomy" id="240163"/>
    <lineage>
        <taxon>Eukaryota</taxon>
        <taxon>Metazoa</taxon>
        <taxon>Chordata</taxon>
        <taxon>Craniata</taxon>
        <taxon>Vertebrata</taxon>
        <taxon>Euteleostomi</taxon>
        <taxon>Actinopterygii</taxon>
        <taxon>Neopterygii</taxon>
        <taxon>Teleostei</taxon>
        <taxon>Neoteleostei</taxon>
        <taxon>Acanthomorphata</taxon>
        <taxon>Eupercaria</taxon>
        <taxon>Sciaenidae</taxon>
        <taxon>Nibea</taxon>
    </lineage>
</organism>